<keyword evidence="3 6" id="KW-0812">Transmembrane</keyword>
<dbReference type="InterPro" id="IPR000276">
    <property type="entry name" value="GPCR_Rhodpsn"/>
</dbReference>
<dbReference type="PROSITE" id="PS50262">
    <property type="entry name" value="G_PROTEIN_RECEP_F1_2"/>
    <property type="match status" value="1"/>
</dbReference>
<feature type="transmembrane region" description="Helical" evidence="7">
    <location>
        <begin position="79"/>
        <end position="99"/>
    </location>
</feature>
<keyword evidence="6 9" id="KW-0675">Receptor</keyword>
<dbReference type="Gene3D" id="1.20.1070.10">
    <property type="entry name" value="Rhodopsin 7-helix transmembrane proteins"/>
    <property type="match status" value="1"/>
</dbReference>
<dbReference type="EMBL" id="MU827649">
    <property type="protein sequence ID" value="KAJ7344102.1"/>
    <property type="molecule type" value="Genomic_DNA"/>
</dbReference>
<proteinExistence type="inferred from homology"/>
<feature type="non-terminal residue" evidence="9">
    <location>
        <position position="1"/>
    </location>
</feature>
<comment type="subcellular location">
    <subcellularLocation>
        <location evidence="1">Cell membrane</location>
        <topology evidence="1">Multi-pass membrane protein</topology>
    </subcellularLocation>
</comment>
<keyword evidence="10" id="KW-1185">Reference proteome</keyword>
<evidence type="ECO:0000256" key="7">
    <source>
        <dbReference type="SAM" id="Phobius"/>
    </source>
</evidence>
<dbReference type="PRINTS" id="PR00237">
    <property type="entry name" value="GPCRRHODOPSN"/>
</dbReference>
<feature type="transmembrane region" description="Helical" evidence="7">
    <location>
        <begin position="164"/>
        <end position="182"/>
    </location>
</feature>
<name>A0A9W9YGX6_9CNID</name>
<feature type="transmembrane region" description="Helical" evidence="7">
    <location>
        <begin position="47"/>
        <end position="67"/>
    </location>
</feature>
<dbReference type="AlphaFoldDB" id="A0A9W9YGX6"/>
<evidence type="ECO:0000256" key="6">
    <source>
        <dbReference type="RuleBase" id="RU000688"/>
    </source>
</evidence>
<dbReference type="Proteomes" id="UP001163046">
    <property type="component" value="Unassembled WGS sequence"/>
</dbReference>
<keyword evidence="5 7" id="KW-0472">Membrane</keyword>
<evidence type="ECO:0000256" key="4">
    <source>
        <dbReference type="ARBA" id="ARBA00022989"/>
    </source>
</evidence>
<feature type="transmembrane region" description="Helical" evidence="7">
    <location>
        <begin position="119"/>
        <end position="144"/>
    </location>
</feature>
<evidence type="ECO:0000259" key="8">
    <source>
        <dbReference type="PROSITE" id="PS50262"/>
    </source>
</evidence>
<evidence type="ECO:0000256" key="3">
    <source>
        <dbReference type="ARBA" id="ARBA00022692"/>
    </source>
</evidence>
<dbReference type="PROSITE" id="PS00237">
    <property type="entry name" value="G_PROTEIN_RECEP_F1_1"/>
    <property type="match status" value="1"/>
</dbReference>
<reference evidence="9" key="1">
    <citation type="submission" date="2023-01" db="EMBL/GenBank/DDBJ databases">
        <title>Genome assembly of the deep-sea coral Lophelia pertusa.</title>
        <authorList>
            <person name="Herrera S."/>
            <person name="Cordes E."/>
        </authorList>
    </citation>
    <scope>NUCLEOTIDE SEQUENCE</scope>
    <source>
        <strain evidence="9">USNM1676648</strain>
        <tissue evidence="9">Polyp</tissue>
    </source>
</reference>
<keyword evidence="2" id="KW-1003">Cell membrane</keyword>
<comment type="caution">
    <text evidence="9">The sequence shown here is derived from an EMBL/GenBank/DDBJ whole genome shotgun (WGS) entry which is preliminary data.</text>
</comment>
<dbReference type="SUPFAM" id="SSF81321">
    <property type="entry name" value="Family A G protein-coupled receptor-like"/>
    <property type="match status" value="1"/>
</dbReference>
<gene>
    <name evidence="9" type="primary">gar-1</name>
    <name evidence="9" type="ORF">OS493_040347</name>
</gene>
<organism evidence="9 10">
    <name type="scientific">Desmophyllum pertusum</name>
    <dbReference type="NCBI Taxonomy" id="174260"/>
    <lineage>
        <taxon>Eukaryota</taxon>
        <taxon>Metazoa</taxon>
        <taxon>Cnidaria</taxon>
        <taxon>Anthozoa</taxon>
        <taxon>Hexacorallia</taxon>
        <taxon>Scleractinia</taxon>
        <taxon>Caryophylliina</taxon>
        <taxon>Caryophylliidae</taxon>
        <taxon>Desmophyllum</taxon>
    </lineage>
</organism>
<evidence type="ECO:0000256" key="1">
    <source>
        <dbReference type="ARBA" id="ARBA00004651"/>
    </source>
</evidence>
<dbReference type="GO" id="GO:0005886">
    <property type="term" value="C:plasma membrane"/>
    <property type="evidence" value="ECO:0007669"/>
    <property type="project" value="UniProtKB-SubCell"/>
</dbReference>
<dbReference type="GO" id="GO:0004930">
    <property type="term" value="F:G protein-coupled receptor activity"/>
    <property type="evidence" value="ECO:0007669"/>
    <property type="project" value="UniProtKB-KW"/>
</dbReference>
<comment type="similarity">
    <text evidence="6">Belongs to the G-protein coupled receptor 1 family.</text>
</comment>
<dbReference type="InterPro" id="IPR017452">
    <property type="entry name" value="GPCR_Rhodpsn_7TM"/>
</dbReference>
<keyword evidence="6" id="KW-0297">G-protein coupled receptor</keyword>
<dbReference type="OrthoDB" id="5989272at2759"/>
<keyword evidence="6" id="KW-0807">Transducer</keyword>
<accession>A0A9W9YGX6</accession>
<keyword evidence="4 7" id="KW-1133">Transmembrane helix</keyword>
<evidence type="ECO:0000313" key="9">
    <source>
        <dbReference type="EMBL" id="KAJ7344102.1"/>
    </source>
</evidence>
<sequence>HGWKPAKAMANYTTCSQPTNFYIACTLNDGGRKCHSFICTFTVSTSITIAVLSPVAVVGNILILAAIWKKTFVRTPFHFLMSGLAFTDLCTGLVAQPFYAANILLYSANPGIVRDKPVLVITLKTIAAGSSTYFAFITLLLITLISIERWLHMTRRSLITSRRGCFTVIILLLIPIPMVVFVV</sequence>
<evidence type="ECO:0000256" key="5">
    <source>
        <dbReference type="ARBA" id="ARBA00023136"/>
    </source>
</evidence>
<protein>
    <submittedName>
        <fullName evidence="9">G-protein coupled receptor</fullName>
    </submittedName>
</protein>
<feature type="domain" description="G-protein coupled receptors family 1 profile" evidence="8">
    <location>
        <begin position="59"/>
        <end position="183"/>
    </location>
</feature>
<dbReference type="PANTHER" id="PTHR22750">
    <property type="entry name" value="G-PROTEIN COUPLED RECEPTOR"/>
    <property type="match status" value="1"/>
</dbReference>
<evidence type="ECO:0000256" key="2">
    <source>
        <dbReference type="ARBA" id="ARBA00022475"/>
    </source>
</evidence>
<evidence type="ECO:0000313" key="10">
    <source>
        <dbReference type="Proteomes" id="UP001163046"/>
    </source>
</evidence>